<evidence type="ECO:0000313" key="2">
    <source>
        <dbReference type="EMBL" id="KJA27872.1"/>
    </source>
</evidence>
<accession>A0A0D2LJJ5</accession>
<dbReference type="AlphaFoldDB" id="A0A0D2LJJ5"/>
<keyword evidence="1" id="KW-0812">Transmembrane</keyword>
<keyword evidence="3" id="KW-1185">Reference proteome</keyword>
<organism evidence="2 3">
    <name type="scientific">Hypholoma sublateritium (strain FD-334 SS-4)</name>
    <dbReference type="NCBI Taxonomy" id="945553"/>
    <lineage>
        <taxon>Eukaryota</taxon>
        <taxon>Fungi</taxon>
        <taxon>Dikarya</taxon>
        <taxon>Basidiomycota</taxon>
        <taxon>Agaricomycotina</taxon>
        <taxon>Agaricomycetes</taxon>
        <taxon>Agaricomycetidae</taxon>
        <taxon>Agaricales</taxon>
        <taxon>Agaricineae</taxon>
        <taxon>Strophariaceae</taxon>
        <taxon>Hypholoma</taxon>
    </lineage>
</organism>
<protein>
    <submittedName>
        <fullName evidence="2">Uncharacterized protein</fullName>
    </submittedName>
</protein>
<proteinExistence type="predicted"/>
<gene>
    <name evidence="2" type="ORF">HYPSUDRAFT_882274</name>
</gene>
<reference evidence="3" key="1">
    <citation type="submission" date="2014-04" db="EMBL/GenBank/DDBJ databases">
        <title>Evolutionary Origins and Diversification of the Mycorrhizal Mutualists.</title>
        <authorList>
            <consortium name="DOE Joint Genome Institute"/>
            <consortium name="Mycorrhizal Genomics Consortium"/>
            <person name="Kohler A."/>
            <person name="Kuo A."/>
            <person name="Nagy L.G."/>
            <person name="Floudas D."/>
            <person name="Copeland A."/>
            <person name="Barry K.W."/>
            <person name="Cichocki N."/>
            <person name="Veneault-Fourrey C."/>
            <person name="LaButti K."/>
            <person name="Lindquist E.A."/>
            <person name="Lipzen A."/>
            <person name="Lundell T."/>
            <person name="Morin E."/>
            <person name="Murat C."/>
            <person name="Riley R."/>
            <person name="Ohm R."/>
            <person name="Sun H."/>
            <person name="Tunlid A."/>
            <person name="Henrissat B."/>
            <person name="Grigoriev I.V."/>
            <person name="Hibbett D.S."/>
            <person name="Martin F."/>
        </authorList>
    </citation>
    <scope>NUCLEOTIDE SEQUENCE [LARGE SCALE GENOMIC DNA]</scope>
    <source>
        <strain evidence="3">FD-334 SS-4</strain>
    </source>
</reference>
<evidence type="ECO:0000313" key="3">
    <source>
        <dbReference type="Proteomes" id="UP000054270"/>
    </source>
</evidence>
<name>A0A0D2LJJ5_HYPSF</name>
<dbReference type="EMBL" id="KN817523">
    <property type="protein sequence ID" value="KJA27872.1"/>
    <property type="molecule type" value="Genomic_DNA"/>
</dbReference>
<evidence type="ECO:0000256" key="1">
    <source>
        <dbReference type="SAM" id="Phobius"/>
    </source>
</evidence>
<feature type="transmembrane region" description="Helical" evidence="1">
    <location>
        <begin position="83"/>
        <end position="104"/>
    </location>
</feature>
<sequence length="123" mass="13897">MTDPAEISFERDDCPARDLSRRIAAHLYPSAPYHRSDLAPAVVSYFGLRSALQHIHLSTNPARSFDHAISYLSSWHPIALNLLSLYTSIFLAICTTIRSFIFLLMSQNRTGLWQTAQVFTILS</sequence>
<keyword evidence="1" id="KW-0472">Membrane</keyword>
<keyword evidence="1" id="KW-1133">Transmembrane helix</keyword>
<dbReference type="Proteomes" id="UP000054270">
    <property type="component" value="Unassembled WGS sequence"/>
</dbReference>